<dbReference type="SUPFAM" id="SSF49464">
    <property type="entry name" value="Carboxypeptidase regulatory domain-like"/>
    <property type="match status" value="1"/>
</dbReference>
<sequence>MRFFLFIFLLNITTVPLIAQNITGKVYDAETTVKGIKVINISQNSFTVTDSHGNFSIAAKVNDTLSFQSLFHYKQDIVINETHFEGIFVFELKKIVNELDEVFLSKEPEQPLFEEKSYNTNLKQTIQNDIKKNPHLYRPQSMNQGVDLIALLSLVGKLFKNKRKAQKVIVRPITYEQWSILFNTNPLINNEYLQHELKIPKEYLVLFIEYCSAKELPSSLLKKEQEIYLLDAIINSSTEYLVILDEFRNQHIIKD</sequence>
<evidence type="ECO:0008006" key="4">
    <source>
        <dbReference type="Google" id="ProtNLM"/>
    </source>
</evidence>
<gene>
    <name evidence="2" type="ORF">RM697_02890</name>
</gene>
<proteinExistence type="predicted"/>
<evidence type="ECO:0000313" key="3">
    <source>
        <dbReference type="Proteomes" id="UP001259492"/>
    </source>
</evidence>
<keyword evidence="1" id="KW-0732">Signal</keyword>
<dbReference type="RefSeq" id="WP_311426342.1">
    <property type="nucleotide sequence ID" value="NZ_JAVRIA010000001.1"/>
</dbReference>
<dbReference type="InterPro" id="IPR008969">
    <property type="entry name" value="CarboxyPept-like_regulatory"/>
</dbReference>
<dbReference type="Proteomes" id="UP001259492">
    <property type="component" value="Unassembled WGS sequence"/>
</dbReference>
<dbReference type="EMBL" id="JAVRIA010000001">
    <property type="protein sequence ID" value="MDT0557579.1"/>
    <property type="molecule type" value="Genomic_DNA"/>
</dbReference>
<comment type="caution">
    <text evidence="2">The sequence shown here is derived from an EMBL/GenBank/DDBJ whole genome shotgun (WGS) entry which is preliminary data.</text>
</comment>
<feature type="signal peptide" evidence="1">
    <location>
        <begin position="1"/>
        <end position="19"/>
    </location>
</feature>
<evidence type="ECO:0000313" key="2">
    <source>
        <dbReference type="EMBL" id="MDT0557579.1"/>
    </source>
</evidence>
<feature type="chain" id="PRO_5045882447" description="Carboxypeptidase-like regulatory domain-containing protein" evidence="1">
    <location>
        <begin position="20"/>
        <end position="255"/>
    </location>
</feature>
<organism evidence="2 3">
    <name type="scientific">Microcosmobacter mediterraneus</name>
    <dbReference type="NCBI Taxonomy" id="3075607"/>
    <lineage>
        <taxon>Bacteria</taxon>
        <taxon>Pseudomonadati</taxon>
        <taxon>Bacteroidota</taxon>
        <taxon>Flavobacteriia</taxon>
        <taxon>Flavobacteriales</taxon>
        <taxon>Flavobacteriaceae</taxon>
        <taxon>Microcosmobacter</taxon>
    </lineage>
</organism>
<protein>
    <recommendedName>
        <fullName evidence="4">Carboxypeptidase-like regulatory domain-containing protein</fullName>
    </recommendedName>
</protein>
<reference evidence="2 3" key="1">
    <citation type="submission" date="2023-09" db="EMBL/GenBank/DDBJ databases">
        <authorList>
            <person name="Rey-Velasco X."/>
        </authorList>
    </citation>
    <scope>NUCLEOTIDE SEQUENCE [LARGE SCALE GENOMIC DNA]</scope>
    <source>
        <strain evidence="2 3">W332</strain>
    </source>
</reference>
<evidence type="ECO:0000256" key="1">
    <source>
        <dbReference type="SAM" id="SignalP"/>
    </source>
</evidence>
<name>A0ABU2YIT3_9FLAO</name>
<accession>A0ABU2YIT3</accession>
<keyword evidence="3" id="KW-1185">Reference proteome</keyword>